<organism evidence="2 3">
    <name type="scientific">Paenibacillus vulneris</name>
    <dbReference type="NCBI Taxonomy" id="1133364"/>
    <lineage>
        <taxon>Bacteria</taxon>
        <taxon>Bacillati</taxon>
        <taxon>Bacillota</taxon>
        <taxon>Bacilli</taxon>
        <taxon>Bacillales</taxon>
        <taxon>Paenibacillaceae</taxon>
        <taxon>Paenibacillus</taxon>
    </lineage>
</organism>
<dbReference type="PROSITE" id="PS00194">
    <property type="entry name" value="THIOREDOXIN_1"/>
    <property type="match status" value="1"/>
</dbReference>
<dbReference type="Proteomes" id="UP001597180">
    <property type="component" value="Unassembled WGS sequence"/>
</dbReference>
<proteinExistence type="predicted"/>
<dbReference type="InterPro" id="IPR013766">
    <property type="entry name" value="Thioredoxin_domain"/>
</dbReference>
<name>A0ABW3UEV0_9BACL</name>
<dbReference type="Gene3D" id="3.40.30.10">
    <property type="entry name" value="Glutaredoxin"/>
    <property type="match status" value="1"/>
</dbReference>
<dbReference type="InterPro" id="IPR017937">
    <property type="entry name" value="Thioredoxin_CS"/>
</dbReference>
<dbReference type="EMBL" id="JBHTLU010000007">
    <property type="protein sequence ID" value="MFD1219080.1"/>
    <property type="molecule type" value="Genomic_DNA"/>
</dbReference>
<dbReference type="SUPFAM" id="SSF52833">
    <property type="entry name" value="Thioredoxin-like"/>
    <property type="match status" value="1"/>
</dbReference>
<dbReference type="RefSeq" id="WP_079908648.1">
    <property type="nucleotide sequence ID" value="NZ_BAABJG010000027.1"/>
</dbReference>
<feature type="domain" description="Thioredoxin" evidence="1">
    <location>
        <begin position="64"/>
        <end position="147"/>
    </location>
</feature>
<reference evidence="3" key="1">
    <citation type="journal article" date="2019" name="Int. J. Syst. Evol. Microbiol.">
        <title>The Global Catalogue of Microorganisms (GCM) 10K type strain sequencing project: providing services to taxonomists for standard genome sequencing and annotation.</title>
        <authorList>
            <consortium name="The Broad Institute Genomics Platform"/>
            <consortium name="The Broad Institute Genome Sequencing Center for Infectious Disease"/>
            <person name="Wu L."/>
            <person name="Ma J."/>
        </authorList>
    </citation>
    <scope>NUCLEOTIDE SEQUENCE [LARGE SCALE GENOMIC DNA]</scope>
    <source>
        <strain evidence="3">CCUG 53270</strain>
    </source>
</reference>
<keyword evidence="3" id="KW-1185">Reference proteome</keyword>
<dbReference type="InterPro" id="IPR036249">
    <property type="entry name" value="Thioredoxin-like_sf"/>
</dbReference>
<gene>
    <name evidence="2" type="ORF">ACFQ4B_03010</name>
</gene>
<evidence type="ECO:0000313" key="3">
    <source>
        <dbReference type="Proteomes" id="UP001597180"/>
    </source>
</evidence>
<sequence length="170" mass="19540">MKKLAIYLSIIVVLFAAIYVINQQSDKAKNSQYANNPYGVAPEKLNPETVKLLNDPNYQNLIMPAELDKKLSNKEDFFLYYFASTCPHCKRTTPILYPMTKELNLDVKQFNLEEFKDGWSKYNIKYTPTLIYYKGGKEVERIEGGIAAAGEQGHTADTFKQFLQKYKSSQ</sequence>
<dbReference type="Pfam" id="PF00085">
    <property type="entry name" value="Thioredoxin"/>
    <property type="match status" value="1"/>
</dbReference>
<evidence type="ECO:0000259" key="1">
    <source>
        <dbReference type="Pfam" id="PF00085"/>
    </source>
</evidence>
<accession>A0ABW3UEV0</accession>
<protein>
    <submittedName>
        <fullName evidence="2">Thioredoxin family protein</fullName>
    </submittedName>
</protein>
<comment type="caution">
    <text evidence="2">The sequence shown here is derived from an EMBL/GenBank/DDBJ whole genome shotgun (WGS) entry which is preliminary data.</text>
</comment>
<dbReference type="CDD" id="cd02947">
    <property type="entry name" value="TRX_family"/>
    <property type="match status" value="1"/>
</dbReference>
<evidence type="ECO:0000313" key="2">
    <source>
        <dbReference type="EMBL" id="MFD1219080.1"/>
    </source>
</evidence>